<dbReference type="Proteomes" id="UP000663844">
    <property type="component" value="Unassembled WGS sequence"/>
</dbReference>
<organism evidence="1 2">
    <name type="scientific">Adineta steineri</name>
    <dbReference type="NCBI Taxonomy" id="433720"/>
    <lineage>
        <taxon>Eukaryota</taxon>
        <taxon>Metazoa</taxon>
        <taxon>Spiralia</taxon>
        <taxon>Gnathifera</taxon>
        <taxon>Rotifera</taxon>
        <taxon>Eurotatoria</taxon>
        <taxon>Bdelloidea</taxon>
        <taxon>Adinetida</taxon>
        <taxon>Adinetidae</taxon>
        <taxon>Adineta</taxon>
    </lineage>
</organism>
<name>A0A819XTK7_9BILA</name>
<protein>
    <submittedName>
        <fullName evidence="1">Uncharacterized protein</fullName>
    </submittedName>
</protein>
<dbReference type="EMBL" id="CAJOAZ010006860">
    <property type="protein sequence ID" value="CAF4147158.1"/>
    <property type="molecule type" value="Genomic_DNA"/>
</dbReference>
<evidence type="ECO:0000313" key="2">
    <source>
        <dbReference type="Proteomes" id="UP000663844"/>
    </source>
</evidence>
<evidence type="ECO:0000313" key="1">
    <source>
        <dbReference type="EMBL" id="CAF4147158.1"/>
    </source>
</evidence>
<accession>A0A819XTK7</accession>
<dbReference type="AlphaFoldDB" id="A0A819XTK7"/>
<sequence>MTTTMDIDTCYKQIPPIDITLTRICRNILPKIHDKVQKLTVDQSSMIPVLHAANYPQLYSLTIVDIQEEFLRDCLLNDVVLRDLLIKQITHLNIDIKCQMSLIIKAALKKHLSTLKYFSLCGSLYIPTRLYDPVIVPLLSRMINLEKLKLCLRVVRLNSNYIDGNQLYDQFLCTMPKLKRFTFDIKTTVQNKNADIELLSNEQIQRSFVGKFSQQVFAYVNSNSTKLVGECHFYSLPYDFEYLFNVSNSLQGDRFVKVQQLRMMDSIDSIDFTYELFQRVAQNFPFLKYLF</sequence>
<comment type="caution">
    <text evidence="1">The sequence shown here is derived from an EMBL/GenBank/DDBJ whole genome shotgun (WGS) entry which is preliminary data.</text>
</comment>
<reference evidence="1" key="1">
    <citation type="submission" date="2021-02" db="EMBL/GenBank/DDBJ databases">
        <authorList>
            <person name="Nowell W R."/>
        </authorList>
    </citation>
    <scope>NUCLEOTIDE SEQUENCE</scope>
</reference>
<gene>
    <name evidence="1" type="ORF">OXD698_LOCUS37867</name>
</gene>
<proteinExistence type="predicted"/>